<dbReference type="Proteomes" id="UP001156882">
    <property type="component" value="Unassembled WGS sequence"/>
</dbReference>
<organism evidence="1 2">
    <name type="scientific">Labrys miyagiensis</name>
    <dbReference type="NCBI Taxonomy" id="346912"/>
    <lineage>
        <taxon>Bacteria</taxon>
        <taxon>Pseudomonadati</taxon>
        <taxon>Pseudomonadota</taxon>
        <taxon>Alphaproteobacteria</taxon>
        <taxon>Hyphomicrobiales</taxon>
        <taxon>Xanthobacteraceae</taxon>
        <taxon>Labrys</taxon>
    </lineage>
</organism>
<dbReference type="PIRSF" id="PIRSF028744">
    <property type="entry name" value="Addict_mod_HI1419"/>
    <property type="match status" value="1"/>
</dbReference>
<comment type="caution">
    <text evidence="1">The sequence shown here is derived from an EMBL/GenBank/DDBJ whole genome shotgun (WGS) entry which is preliminary data.</text>
</comment>
<protein>
    <recommendedName>
        <fullName evidence="3">Addiction module killer protein</fullName>
    </recommendedName>
</protein>
<evidence type="ECO:0000313" key="1">
    <source>
        <dbReference type="EMBL" id="GLS17788.1"/>
    </source>
</evidence>
<evidence type="ECO:0008006" key="3">
    <source>
        <dbReference type="Google" id="ProtNLM"/>
    </source>
</evidence>
<accession>A0ABQ6CBW6</accession>
<dbReference type="PANTHER" id="PTHR41791:SF1">
    <property type="entry name" value="SSL7039 PROTEIN"/>
    <property type="match status" value="1"/>
</dbReference>
<dbReference type="EMBL" id="BSPC01000005">
    <property type="protein sequence ID" value="GLS17788.1"/>
    <property type="molecule type" value="Genomic_DNA"/>
</dbReference>
<gene>
    <name evidence="1" type="ORF">GCM10007874_08030</name>
</gene>
<reference evidence="2" key="1">
    <citation type="journal article" date="2019" name="Int. J. Syst. Evol. Microbiol.">
        <title>The Global Catalogue of Microorganisms (GCM) 10K type strain sequencing project: providing services to taxonomists for standard genome sequencing and annotation.</title>
        <authorList>
            <consortium name="The Broad Institute Genomics Platform"/>
            <consortium name="The Broad Institute Genome Sequencing Center for Infectious Disease"/>
            <person name="Wu L."/>
            <person name="Ma J."/>
        </authorList>
    </citation>
    <scope>NUCLEOTIDE SEQUENCE [LARGE SCALE GENOMIC DNA]</scope>
    <source>
        <strain evidence="2">NBRC 101365</strain>
    </source>
</reference>
<keyword evidence="2" id="KW-1185">Reference proteome</keyword>
<evidence type="ECO:0000313" key="2">
    <source>
        <dbReference type="Proteomes" id="UP001156882"/>
    </source>
</evidence>
<sequence>MVDVLRTDEFNEWLGDLRDKQAVARIQTAIIDVSLGKFGKVKYLREGVSEIRIDHGPGYRVYLTRRGDLIVVLLCGGDKRTQSKDIDKAVRLAKEV</sequence>
<dbReference type="InterPro" id="IPR014056">
    <property type="entry name" value="TypeIITA-like_toxin_pred"/>
</dbReference>
<name>A0ABQ6CBW6_9HYPH</name>
<dbReference type="PANTHER" id="PTHR41791">
    <property type="entry name" value="SSL7039 PROTEIN"/>
    <property type="match status" value="1"/>
</dbReference>
<dbReference type="NCBIfam" id="TIGR02683">
    <property type="entry name" value="upstrm_HI1419"/>
    <property type="match status" value="1"/>
</dbReference>
<dbReference type="RefSeq" id="WP_284310592.1">
    <property type="nucleotide sequence ID" value="NZ_BSPC01000005.1"/>
</dbReference>
<proteinExistence type="predicted"/>